<evidence type="ECO:0000256" key="3">
    <source>
        <dbReference type="SAM" id="Coils"/>
    </source>
</evidence>
<keyword evidence="1" id="KW-0433">Leucine-rich repeat</keyword>
<gene>
    <name evidence="5" type="ORF">EDS130_LOCUS42080</name>
</gene>
<evidence type="ECO:0000313" key="5">
    <source>
        <dbReference type="EMBL" id="CAF1492008.1"/>
    </source>
</evidence>
<evidence type="ECO:0008006" key="7">
    <source>
        <dbReference type="Google" id="ProtNLM"/>
    </source>
</evidence>
<dbReference type="SMART" id="SM00369">
    <property type="entry name" value="LRR_TYP"/>
    <property type="match status" value="4"/>
</dbReference>
<keyword evidence="3" id="KW-0175">Coiled coil</keyword>
<evidence type="ECO:0000313" key="6">
    <source>
        <dbReference type="Proteomes" id="UP000663852"/>
    </source>
</evidence>
<dbReference type="InterPro" id="IPR032675">
    <property type="entry name" value="LRR_dom_sf"/>
</dbReference>
<dbReference type="PROSITE" id="PS51450">
    <property type="entry name" value="LRR"/>
    <property type="match status" value="2"/>
</dbReference>
<organism evidence="5 6">
    <name type="scientific">Adineta ricciae</name>
    <name type="common">Rotifer</name>
    <dbReference type="NCBI Taxonomy" id="249248"/>
    <lineage>
        <taxon>Eukaryota</taxon>
        <taxon>Metazoa</taxon>
        <taxon>Spiralia</taxon>
        <taxon>Gnathifera</taxon>
        <taxon>Rotifera</taxon>
        <taxon>Eurotatoria</taxon>
        <taxon>Bdelloidea</taxon>
        <taxon>Adinetida</taxon>
        <taxon>Adinetidae</taxon>
        <taxon>Adineta</taxon>
    </lineage>
</organism>
<feature type="compositionally biased region" description="Basic and acidic residues" evidence="4">
    <location>
        <begin position="404"/>
        <end position="425"/>
    </location>
</feature>
<dbReference type="Pfam" id="PF13855">
    <property type="entry name" value="LRR_8"/>
    <property type="match status" value="1"/>
</dbReference>
<dbReference type="PANTHER" id="PTHR48051">
    <property type="match status" value="1"/>
</dbReference>
<feature type="region of interest" description="Disordered" evidence="4">
    <location>
        <begin position="221"/>
        <end position="251"/>
    </location>
</feature>
<dbReference type="EMBL" id="CAJNOJ010000591">
    <property type="protein sequence ID" value="CAF1492008.1"/>
    <property type="molecule type" value="Genomic_DNA"/>
</dbReference>
<evidence type="ECO:0000256" key="2">
    <source>
        <dbReference type="ARBA" id="ARBA00022737"/>
    </source>
</evidence>
<protein>
    <recommendedName>
        <fullName evidence="7">Leucine-rich repeat-containing protein 27</fullName>
    </recommendedName>
</protein>
<evidence type="ECO:0000256" key="1">
    <source>
        <dbReference type="ARBA" id="ARBA00022614"/>
    </source>
</evidence>
<dbReference type="GO" id="GO:0005737">
    <property type="term" value="C:cytoplasm"/>
    <property type="evidence" value="ECO:0007669"/>
    <property type="project" value="TreeGrafter"/>
</dbReference>
<accession>A0A815SMH5</accession>
<dbReference type="OrthoDB" id="2021138at2759"/>
<keyword evidence="2" id="KW-0677">Repeat</keyword>
<dbReference type="Proteomes" id="UP000663852">
    <property type="component" value="Unassembled WGS sequence"/>
</dbReference>
<dbReference type="Gene3D" id="3.80.10.10">
    <property type="entry name" value="Ribonuclease Inhibitor"/>
    <property type="match status" value="1"/>
</dbReference>
<dbReference type="InterPro" id="IPR003591">
    <property type="entry name" value="Leu-rich_rpt_typical-subtyp"/>
</dbReference>
<sequence length="481" mass="56242">MTNDIETQADLFEFDDEDVLSATSSADLNDEVPHEDLPPELYNQINECLQIEENKQDDELTEFITKAREQDCNCLDLSKRNIAQFPVVLLEYPSLDYLYLEGNQLTELPDDLFLCLPNLKWIDLRNNQLTHIPSNGLAKHPSLRYLLIGGNFIRELPIELGQIAFVSRRSVTCSFSSGKVKHLSTLNLDGNPLEYPPADIVKQGIKAIQQYLRDEYVRQETLDSEDENDHEEQQQVDIVPDVWASDDDDGKDNQRRKARFLSALGFEKFIDLTKTKIIPKQNNQVTKTVSADPVGDVYAARALEEQRLRRLKHRNIKINEELEKVKSKEYLDEWKEDYRSSQQQLRRKRLVKGRDYPEAVVQAPFGIDPNYIQVMNKDQQEMVERAVKYESRRHRSPESAMQEEENRRTRDRQLQARIREITGKIRERRNRAPGNASEDKHQAELDLHELRKLQNEVRQRRIQINTRFKAYTGDVKARKKL</sequence>
<dbReference type="PANTHER" id="PTHR48051:SF1">
    <property type="entry name" value="RAS SUPPRESSOR PROTEIN 1"/>
    <property type="match status" value="1"/>
</dbReference>
<dbReference type="SMART" id="SM00364">
    <property type="entry name" value="LRR_BAC"/>
    <property type="match status" value="3"/>
</dbReference>
<evidence type="ECO:0000256" key="4">
    <source>
        <dbReference type="SAM" id="MobiDB-lite"/>
    </source>
</evidence>
<dbReference type="InterPro" id="IPR001611">
    <property type="entry name" value="Leu-rich_rpt"/>
</dbReference>
<dbReference type="InterPro" id="IPR050216">
    <property type="entry name" value="LRR_domain-containing"/>
</dbReference>
<comment type="caution">
    <text evidence="5">The sequence shown here is derived from an EMBL/GenBank/DDBJ whole genome shotgun (WGS) entry which is preliminary data.</text>
</comment>
<dbReference type="SUPFAM" id="SSF52058">
    <property type="entry name" value="L domain-like"/>
    <property type="match status" value="1"/>
</dbReference>
<feature type="coiled-coil region" evidence="3">
    <location>
        <begin position="301"/>
        <end position="328"/>
    </location>
</feature>
<dbReference type="AlphaFoldDB" id="A0A815SMH5"/>
<reference evidence="5" key="1">
    <citation type="submission" date="2021-02" db="EMBL/GenBank/DDBJ databases">
        <authorList>
            <person name="Nowell W R."/>
        </authorList>
    </citation>
    <scope>NUCLEOTIDE SEQUENCE</scope>
</reference>
<feature type="region of interest" description="Disordered" evidence="4">
    <location>
        <begin position="389"/>
        <end position="445"/>
    </location>
</feature>
<name>A0A815SMH5_ADIRI</name>
<proteinExistence type="predicted"/>